<proteinExistence type="inferred from homology"/>
<dbReference type="EMBL" id="KL142415">
    <property type="protein sequence ID" value="KDR67451.1"/>
    <property type="molecule type" value="Genomic_DNA"/>
</dbReference>
<keyword evidence="7 11" id="KW-0472">Membrane</keyword>
<dbReference type="AlphaFoldDB" id="A0A067S9F0"/>
<evidence type="ECO:0000256" key="4">
    <source>
        <dbReference type="ARBA" id="ARBA00022692"/>
    </source>
</evidence>
<keyword evidence="13" id="KW-1185">Reference proteome</keyword>
<feature type="transmembrane region" description="Helical" evidence="11">
    <location>
        <begin position="269"/>
        <end position="288"/>
    </location>
</feature>
<evidence type="ECO:0000313" key="13">
    <source>
        <dbReference type="Proteomes" id="UP000027222"/>
    </source>
</evidence>
<reference evidence="13" key="1">
    <citation type="journal article" date="2014" name="Proc. Natl. Acad. Sci. U.S.A.">
        <title>Extensive sampling of basidiomycete genomes demonstrates inadequacy of the white-rot/brown-rot paradigm for wood decay fungi.</title>
        <authorList>
            <person name="Riley R."/>
            <person name="Salamov A.A."/>
            <person name="Brown D.W."/>
            <person name="Nagy L.G."/>
            <person name="Floudas D."/>
            <person name="Held B.W."/>
            <person name="Levasseur A."/>
            <person name="Lombard V."/>
            <person name="Morin E."/>
            <person name="Otillar R."/>
            <person name="Lindquist E.A."/>
            <person name="Sun H."/>
            <person name="LaButti K.M."/>
            <person name="Schmutz J."/>
            <person name="Jabbour D."/>
            <person name="Luo H."/>
            <person name="Baker S.E."/>
            <person name="Pisabarro A.G."/>
            <person name="Walton J.D."/>
            <person name="Blanchette R.A."/>
            <person name="Henrissat B."/>
            <person name="Martin F."/>
            <person name="Cullen D."/>
            <person name="Hibbett D.S."/>
            <person name="Grigoriev I.V."/>
        </authorList>
    </citation>
    <scope>NUCLEOTIDE SEQUENCE [LARGE SCALE GENOMIC DNA]</scope>
    <source>
        <strain evidence="13">CBS 339.88</strain>
    </source>
</reference>
<dbReference type="HOGENOM" id="CLU_027592_0_1_1"/>
<accession>A0A067S9F0</accession>
<evidence type="ECO:0000313" key="12">
    <source>
        <dbReference type="EMBL" id="KDR67451.1"/>
    </source>
</evidence>
<evidence type="ECO:0000256" key="10">
    <source>
        <dbReference type="SAM" id="MobiDB-lite"/>
    </source>
</evidence>
<dbReference type="PANTHER" id="PTHR28097:SF1">
    <property type="entry name" value="PHEROMONE A FACTOR RECEPTOR"/>
    <property type="match status" value="1"/>
</dbReference>
<sequence length="370" mass="40880">MTFSTTIYSVFSLIGFLFCAVPLTWHLKNGNTGLCLLTGWLGISCLYEGINSIVWNGNVVNWSPIWCDICTRIYLGSGVGLPASTLIIFRRLYRISTAQGTMPIPNKSAKRRQVMLDLALGLGLPLGIAYITQGHRYNILEDVGCLTASYNSIVSVALVNVPPILISLVTARYAVLTIIGFNKRRIEFNELLAEHSNLTSGFYVRLMCFAGLELLWTIPVGVFFLYANVKDGLGPSNGWADVHFNFSRVIFVPRSLWESDPWAKSTVELGRWLGVIGAINFFAFFGFAEEARTNYRAAYLTVTKLIGFPTTSSNVSANPRRTGKKDPTDALVFAQTASTNISIIPIPDIEAENSDEKKGETRYLSPSKMS</sequence>
<evidence type="ECO:0000256" key="1">
    <source>
        <dbReference type="ARBA" id="ARBA00004141"/>
    </source>
</evidence>
<evidence type="ECO:0000256" key="8">
    <source>
        <dbReference type="ARBA" id="ARBA00023170"/>
    </source>
</evidence>
<dbReference type="PRINTS" id="PR00899">
    <property type="entry name" value="GPCRSTE3"/>
</dbReference>
<evidence type="ECO:0000256" key="2">
    <source>
        <dbReference type="ARBA" id="ARBA00011085"/>
    </source>
</evidence>
<feature type="transmembrane region" description="Helical" evidence="11">
    <location>
        <begin position="202"/>
        <end position="227"/>
    </location>
</feature>
<keyword evidence="6" id="KW-0297">G-protein coupled receptor</keyword>
<dbReference type="Pfam" id="PF02076">
    <property type="entry name" value="STE3"/>
    <property type="match status" value="1"/>
</dbReference>
<keyword evidence="3" id="KW-0589">Pheromone response</keyword>
<feature type="transmembrane region" description="Helical" evidence="11">
    <location>
        <begin position="73"/>
        <end position="93"/>
    </location>
</feature>
<keyword evidence="5 11" id="KW-1133">Transmembrane helix</keyword>
<dbReference type="PANTHER" id="PTHR28097">
    <property type="entry name" value="PHEROMONE A FACTOR RECEPTOR"/>
    <property type="match status" value="1"/>
</dbReference>
<dbReference type="Proteomes" id="UP000027222">
    <property type="component" value="Unassembled WGS sequence"/>
</dbReference>
<feature type="transmembrane region" description="Helical" evidence="11">
    <location>
        <begin position="34"/>
        <end position="53"/>
    </location>
</feature>
<organism evidence="12 13">
    <name type="scientific">Galerina marginata (strain CBS 339.88)</name>
    <dbReference type="NCBI Taxonomy" id="685588"/>
    <lineage>
        <taxon>Eukaryota</taxon>
        <taxon>Fungi</taxon>
        <taxon>Dikarya</taxon>
        <taxon>Basidiomycota</taxon>
        <taxon>Agaricomycotina</taxon>
        <taxon>Agaricomycetes</taxon>
        <taxon>Agaricomycetidae</taxon>
        <taxon>Agaricales</taxon>
        <taxon>Agaricineae</taxon>
        <taxon>Strophariaceae</taxon>
        <taxon>Galerina</taxon>
    </lineage>
</organism>
<keyword evidence="4 11" id="KW-0812">Transmembrane</keyword>
<feature type="transmembrane region" description="Helical" evidence="11">
    <location>
        <begin position="6"/>
        <end position="27"/>
    </location>
</feature>
<evidence type="ECO:0000256" key="7">
    <source>
        <dbReference type="ARBA" id="ARBA00023136"/>
    </source>
</evidence>
<dbReference type="GO" id="GO:0004932">
    <property type="term" value="F:mating-type factor pheromone receptor activity"/>
    <property type="evidence" value="ECO:0007669"/>
    <property type="project" value="InterPro"/>
</dbReference>
<feature type="region of interest" description="Disordered" evidence="10">
    <location>
        <begin position="351"/>
        <end position="370"/>
    </location>
</feature>
<comment type="similarity">
    <text evidence="2">Belongs to the G-protein coupled receptor 4 family.</text>
</comment>
<dbReference type="GO" id="GO:0005886">
    <property type="term" value="C:plasma membrane"/>
    <property type="evidence" value="ECO:0007669"/>
    <property type="project" value="TreeGrafter"/>
</dbReference>
<name>A0A067S9F0_GALM3</name>
<dbReference type="CDD" id="cd14966">
    <property type="entry name" value="7tmD_STE3"/>
    <property type="match status" value="1"/>
</dbReference>
<feature type="transmembrane region" description="Helical" evidence="11">
    <location>
        <begin position="153"/>
        <end position="181"/>
    </location>
</feature>
<dbReference type="OrthoDB" id="2874149at2759"/>
<keyword evidence="8" id="KW-0675">Receptor</keyword>
<dbReference type="STRING" id="685588.A0A067S9F0"/>
<feature type="transmembrane region" description="Helical" evidence="11">
    <location>
        <begin position="114"/>
        <end position="133"/>
    </location>
</feature>
<dbReference type="InterPro" id="IPR001499">
    <property type="entry name" value="GPCR_STE3"/>
</dbReference>
<gene>
    <name evidence="12" type="ORF">GALMADRAFT_79920</name>
</gene>
<comment type="subcellular location">
    <subcellularLocation>
        <location evidence="1">Membrane</location>
        <topology evidence="1">Multi-pass membrane protein</topology>
    </subcellularLocation>
</comment>
<evidence type="ECO:0000256" key="3">
    <source>
        <dbReference type="ARBA" id="ARBA00022507"/>
    </source>
</evidence>
<evidence type="ECO:0000256" key="5">
    <source>
        <dbReference type="ARBA" id="ARBA00022989"/>
    </source>
</evidence>
<protein>
    <submittedName>
        <fullName evidence="12">Uncharacterized protein</fullName>
    </submittedName>
</protein>
<evidence type="ECO:0000256" key="6">
    <source>
        <dbReference type="ARBA" id="ARBA00023040"/>
    </source>
</evidence>
<keyword evidence="9" id="KW-0807">Transducer</keyword>
<evidence type="ECO:0000256" key="11">
    <source>
        <dbReference type="SAM" id="Phobius"/>
    </source>
</evidence>
<evidence type="ECO:0000256" key="9">
    <source>
        <dbReference type="ARBA" id="ARBA00023224"/>
    </source>
</evidence>
<dbReference type="GO" id="GO:0000750">
    <property type="term" value="P:pheromone-dependent signal transduction involved in conjugation with cellular fusion"/>
    <property type="evidence" value="ECO:0007669"/>
    <property type="project" value="TreeGrafter"/>
</dbReference>